<evidence type="ECO:0000313" key="2">
    <source>
        <dbReference type="Proteomes" id="UP000625316"/>
    </source>
</evidence>
<accession>A0A928Z6U1</accession>
<organism evidence="1 2">
    <name type="scientific">Romeriopsis navalis LEGE 11480</name>
    <dbReference type="NCBI Taxonomy" id="2777977"/>
    <lineage>
        <taxon>Bacteria</taxon>
        <taxon>Bacillati</taxon>
        <taxon>Cyanobacteriota</taxon>
        <taxon>Cyanophyceae</taxon>
        <taxon>Leptolyngbyales</taxon>
        <taxon>Leptolyngbyaceae</taxon>
        <taxon>Romeriopsis</taxon>
        <taxon>Romeriopsis navalis</taxon>
    </lineage>
</organism>
<comment type="caution">
    <text evidence="1">The sequence shown here is derived from an EMBL/GenBank/DDBJ whole genome shotgun (WGS) entry which is preliminary data.</text>
</comment>
<sequence>MAELNQTLKDLVAEACRYPVGNPKRQRLYTQIYRLVTKSRKLWRDSNPYYGDALQEMWEYCFRNLEEYDPNISQVTTWMDNRLKKRLRYHRDVTQRNRQRKQQPIATSEGMFDPVDRLAAHSDTQPSLDIWAQTAAWVKSDPEEVLRNTCFRKRPEINAQVVILKRLPPDTPWKDIASELQLSVAESKDLPKWYNRHCMTLLKKFARQQGYIE</sequence>
<reference evidence="1" key="1">
    <citation type="submission" date="2020-10" db="EMBL/GenBank/DDBJ databases">
        <authorList>
            <person name="Castelo-Branco R."/>
            <person name="Eusebio N."/>
            <person name="Adriana R."/>
            <person name="Vieira A."/>
            <person name="Brugerolle De Fraissinette N."/>
            <person name="Rezende De Castro R."/>
            <person name="Schneider M.P."/>
            <person name="Vasconcelos V."/>
            <person name="Leao P.N."/>
        </authorList>
    </citation>
    <scope>NUCLEOTIDE SEQUENCE</scope>
    <source>
        <strain evidence="1">LEGE 11480</strain>
    </source>
</reference>
<dbReference type="RefSeq" id="WP_264327372.1">
    <property type="nucleotide sequence ID" value="NZ_JADEXQ010000111.1"/>
</dbReference>
<name>A0A928Z6U1_9CYAN</name>
<dbReference type="EMBL" id="JADEXQ010000111">
    <property type="protein sequence ID" value="MBE9032555.1"/>
    <property type="molecule type" value="Genomic_DNA"/>
</dbReference>
<proteinExistence type="predicted"/>
<protein>
    <submittedName>
        <fullName evidence="1">Sigma-70 family RNA polymerase sigma factor</fullName>
    </submittedName>
</protein>
<gene>
    <name evidence="1" type="ORF">IQ266_22720</name>
</gene>
<dbReference type="Proteomes" id="UP000625316">
    <property type="component" value="Unassembled WGS sequence"/>
</dbReference>
<keyword evidence="2" id="KW-1185">Reference proteome</keyword>
<evidence type="ECO:0000313" key="1">
    <source>
        <dbReference type="EMBL" id="MBE9032555.1"/>
    </source>
</evidence>
<dbReference type="AlphaFoldDB" id="A0A928Z6U1"/>